<dbReference type="EMBL" id="JAZDRP010000010">
    <property type="protein sequence ID" value="MEE2527234.1"/>
    <property type="molecule type" value="Genomic_DNA"/>
</dbReference>
<evidence type="ECO:0000256" key="2">
    <source>
        <dbReference type="ARBA" id="ARBA00022676"/>
    </source>
</evidence>
<name>A0ABU7LV74_9PROT</name>
<protein>
    <submittedName>
        <fullName evidence="9">Glycosyl transferase family protein</fullName>
    </submittedName>
</protein>
<comment type="caution">
    <text evidence="9">The sequence shown here is derived from an EMBL/GenBank/DDBJ whole genome shotgun (WGS) entry which is preliminary data.</text>
</comment>
<proteinExistence type="predicted"/>
<evidence type="ECO:0000256" key="7">
    <source>
        <dbReference type="SAM" id="Phobius"/>
    </source>
</evidence>
<keyword evidence="6 7" id="KW-0472">Membrane</keyword>
<evidence type="ECO:0000256" key="5">
    <source>
        <dbReference type="ARBA" id="ARBA00022989"/>
    </source>
</evidence>
<dbReference type="NCBIfam" id="NF012033">
    <property type="entry name" value="PRK15489.1"/>
    <property type="match status" value="1"/>
</dbReference>
<dbReference type="Gene3D" id="3.90.550.10">
    <property type="entry name" value="Spore Coat Polysaccharide Biosynthesis Protein SpsA, Chain A"/>
    <property type="match status" value="1"/>
</dbReference>
<feature type="transmembrane region" description="Helical" evidence="7">
    <location>
        <begin position="460"/>
        <end position="480"/>
    </location>
</feature>
<dbReference type="Gene3D" id="1.10.40.70">
    <property type="match status" value="1"/>
</dbReference>
<dbReference type="InterPro" id="IPR007831">
    <property type="entry name" value="T2SS_GspE_N"/>
</dbReference>
<feature type="transmembrane region" description="Helical" evidence="7">
    <location>
        <begin position="39"/>
        <end position="59"/>
    </location>
</feature>
<keyword evidence="4 7" id="KW-0812">Transmembrane</keyword>
<evidence type="ECO:0000313" key="9">
    <source>
        <dbReference type="EMBL" id="MEE2527234.1"/>
    </source>
</evidence>
<dbReference type="InterPro" id="IPR037257">
    <property type="entry name" value="T2SS_E_N_sf"/>
</dbReference>
<dbReference type="NCBIfam" id="NF011305">
    <property type="entry name" value="PRK14716.1-3"/>
    <property type="match status" value="1"/>
</dbReference>
<dbReference type="PANTHER" id="PTHR43867">
    <property type="entry name" value="CELLULOSE SYNTHASE CATALYTIC SUBUNIT A [UDP-FORMING]"/>
    <property type="match status" value="1"/>
</dbReference>
<dbReference type="SUPFAM" id="SSF53448">
    <property type="entry name" value="Nucleotide-diphospho-sugar transferases"/>
    <property type="match status" value="1"/>
</dbReference>
<dbReference type="InterPro" id="IPR050321">
    <property type="entry name" value="Glycosyltr_2/OpgH_subfam"/>
</dbReference>
<reference evidence="9 10" key="1">
    <citation type="submission" date="2024-01" db="EMBL/GenBank/DDBJ databases">
        <title>Hyphobacterium bacterium isolated from marine sediment.</title>
        <authorList>
            <person name="Zhao S."/>
        </authorList>
    </citation>
    <scope>NUCLEOTIDE SEQUENCE [LARGE SCALE GENOMIC DNA]</scope>
    <source>
        <strain evidence="10">HN65</strain>
    </source>
</reference>
<dbReference type="GO" id="GO:0016740">
    <property type="term" value="F:transferase activity"/>
    <property type="evidence" value="ECO:0007669"/>
    <property type="project" value="UniProtKB-KW"/>
</dbReference>
<dbReference type="PANTHER" id="PTHR43867:SF2">
    <property type="entry name" value="CELLULOSE SYNTHASE CATALYTIC SUBUNIT A [UDP-FORMING]"/>
    <property type="match status" value="1"/>
</dbReference>
<dbReference type="Gene3D" id="3.30.300.160">
    <property type="entry name" value="Type II secretion system, protein E, N-terminal domain"/>
    <property type="match status" value="1"/>
</dbReference>
<comment type="subcellular location">
    <subcellularLocation>
        <location evidence="1">Membrane</location>
        <topology evidence="1">Multi-pass membrane protein</topology>
    </subcellularLocation>
</comment>
<keyword evidence="10" id="KW-1185">Reference proteome</keyword>
<dbReference type="Pfam" id="PF13641">
    <property type="entry name" value="Glyco_tranf_2_3"/>
    <property type="match status" value="1"/>
</dbReference>
<gene>
    <name evidence="9" type="ORF">V0U79_12750</name>
</gene>
<dbReference type="InterPro" id="IPR029044">
    <property type="entry name" value="Nucleotide-diphossugar_trans"/>
</dbReference>
<evidence type="ECO:0000259" key="8">
    <source>
        <dbReference type="Pfam" id="PF05157"/>
    </source>
</evidence>
<evidence type="ECO:0000313" key="10">
    <source>
        <dbReference type="Proteomes" id="UP001354971"/>
    </source>
</evidence>
<evidence type="ECO:0000256" key="4">
    <source>
        <dbReference type="ARBA" id="ARBA00022692"/>
    </source>
</evidence>
<dbReference type="Proteomes" id="UP001354971">
    <property type="component" value="Unassembled WGS sequence"/>
</dbReference>
<dbReference type="SUPFAM" id="SSF160246">
    <property type="entry name" value="EspE N-terminal domain-like"/>
    <property type="match status" value="1"/>
</dbReference>
<feature type="transmembrane region" description="Helical" evidence="7">
    <location>
        <begin position="431"/>
        <end position="448"/>
    </location>
</feature>
<feature type="domain" description="Type II secretion system protein GspE N-terminal" evidence="8">
    <location>
        <begin position="575"/>
        <end position="652"/>
    </location>
</feature>
<keyword evidence="3 9" id="KW-0808">Transferase</keyword>
<keyword evidence="2" id="KW-0328">Glycosyltransferase</keyword>
<dbReference type="Pfam" id="PF05157">
    <property type="entry name" value="MshEN"/>
    <property type="match status" value="1"/>
</dbReference>
<dbReference type="RefSeq" id="WP_330199896.1">
    <property type="nucleotide sequence ID" value="NZ_JAZDRP010000010.1"/>
</dbReference>
<feature type="transmembrane region" description="Helical" evidence="7">
    <location>
        <begin position="389"/>
        <end position="411"/>
    </location>
</feature>
<evidence type="ECO:0000256" key="6">
    <source>
        <dbReference type="ARBA" id="ARBA00023136"/>
    </source>
</evidence>
<organism evidence="9 10">
    <name type="scientific">Hyphobacterium lacteum</name>
    <dbReference type="NCBI Taxonomy" id="3116575"/>
    <lineage>
        <taxon>Bacteria</taxon>
        <taxon>Pseudomonadati</taxon>
        <taxon>Pseudomonadota</taxon>
        <taxon>Alphaproteobacteria</taxon>
        <taxon>Maricaulales</taxon>
        <taxon>Maricaulaceae</taxon>
        <taxon>Hyphobacterium</taxon>
    </lineage>
</organism>
<accession>A0ABU7LV74</accession>
<sequence length="785" mass="89675">MIETFDPAIAQAMAFDGGVGVWIESALADLLSGDAFRTYWTVLGWLTVYAAIAIFISSADDAFLDLYFWVLTAQRVITRPFRFVPSQKRLDEMDQKKLAVMVPAWHEADVIGRMLVNTLKTMDYRNYEIFVGVYPNDQETINEVERIVRQNPGINIAYVGHNGPTCKADNLNWMIAGIVKREAELGQMFDGVVMQDSEDVIHPMSFKVINAYLDRADMLQLPVLSMPRKWSSLTACHYMDEFAEWHGKDLIARSHMTDLVPSAGVATAFSREAIELLRKERHNQPFNVDSLTEDYDIGHRFYEAGLKSLFVRYWARMPYAKRKAWIGGRDIYKYRRELVCTREFFPDIAKISVRQKSRWMLGISYLGWKQLGWIGPPSHRYFLYRDRKAIWTAPTGMLAYAILLQWALYWLIATVFPQAGKLPPLIDPNSWVWTLVLINFVFLVNRVIHRLIFTGWAHGLKYAALAPVRMVWANWIGYLASMRAARRYIWHVISGKQLTWDKTMHAYPSMAELGQGEGNRLGEALIYWGAIDETVLQRALALQADEYRPLGLLLLDLGEISDDQLADGVAEHMGWERVDLDPLAAKPDLLRHMPRAEAAKYGAFPVAREGRSLTIAVGEPLSETQLADLRHKLGRHLKVVVAPLSDVSFGIRFAYEDREVFAADFRAARVLRKLSILDDDQIRKVWRSLRQDWARLGDHLVRRGAISHTRLLTEQKGVDALDEAELGETLVQKRLIKRNDLLAATAAQPQPPLGFVQRARALGYLTDVEWTEIQEAHADLIMEDA</sequence>
<keyword evidence="5 7" id="KW-1133">Transmembrane helix</keyword>
<evidence type="ECO:0000256" key="1">
    <source>
        <dbReference type="ARBA" id="ARBA00004141"/>
    </source>
</evidence>
<evidence type="ECO:0000256" key="3">
    <source>
        <dbReference type="ARBA" id="ARBA00022679"/>
    </source>
</evidence>